<proteinExistence type="predicted"/>
<dbReference type="PANTHER" id="PTHR41913:SF1">
    <property type="entry name" value="DUF1684 DOMAIN-CONTAINING PROTEIN"/>
    <property type="match status" value="1"/>
</dbReference>
<accession>A0AAE4C6X7</accession>
<gene>
    <name evidence="1" type="ORF">J2S41_000764</name>
</gene>
<dbReference type="Pfam" id="PF07920">
    <property type="entry name" value="DUF1684"/>
    <property type="match status" value="1"/>
</dbReference>
<evidence type="ECO:0000313" key="1">
    <source>
        <dbReference type="EMBL" id="MDR7273986.1"/>
    </source>
</evidence>
<evidence type="ECO:0000313" key="2">
    <source>
        <dbReference type="Proteomes" id="UP001183643"/>
    </source>
</evidence>
<protein>
    <submittedName>
        <fullName evidence="1">Uncharacterized protein (DUF1684 family)</fullName>
    </submittedName>
</protein>
<organism evidence="1 2">
    <name type="scientific">Catenuloplanes atrovinosus</name>
    <dbReference type="NCBI Taxonomy" id="137266"/>
    <lineage>
        <taxon>Bacteria</taxon>
        <taxon>Bacillati</taxon>
        <taxon>Actinomycetota</taxon>
        <taxon>Actinomycetes</taxon>
        <taxon>Micromonosporales</taxon>
        <taxon>Micromonosporaceae</taxon>
        <taxon>Catenuloplanes</taxon>
    </lineage>
</organism>
<dbReference type="RefSeq" id="WP_310363125.1">
    <property type="nucleotide sequence ID" value="NZ_JAVDYB010000001.1"/>
</dbReference>
<dbReference type="Gene3D" id="6.10.250.1680">
    <property type="match status" value="1"/>
</dbReference>
<reference evidence="1" key="1">
    <citation type="submission" date="2023-07" db="EMBL/GenBank/DDBJ databases">
        <title>Sequencing the genomes of 1000 actinobacteria strains.</title>
        <authorList>
            <person name="Klenk H.-P."/>
        </authorList>
    </citation>
    <scope>NUCLEOTIDE SEQUENCE</scope>
    <source>
        <strain evidence="1">DSM 44707</strain>
    </source>
</reference>
<keyword evidence="2" id="KW-1185">Reference proteome</keyword>
<name>A0AAE4C6X7_9ACTN</name>
<sequence length="192" mass="21189">MDLLDLADWRERVAALYLSDLDLLGFRAARDDLFATHPQSPIAGPFSGLRYFPPDPAFVAECEVRPAPSTEPLEIDTGGEDGVISYRRLGVAATPWGDLTLFWISAYGGGLFLPFRDATAPAETYGAGRYLADTVKGTFGRGLTLLGPDRVRLDFNYAYNPSCVYDDRWACPLAPPENRLTVPIRAGERNYH</sequence>
<comment type="caution">
    <text evidence="1">The sequence shown here is derived from an EMBL/GenBank/DDBJ whole genome shotgun (WGS) entry which is preliminary data.</text>
</comment>
<dbReference type="InterPro" id="IPR012467">
    <property type="entry name" value="DUF1684"/>
</dbReference>
<dbReference type="Proteomes" id="UP001183643">
    <property type="component" value="Unassembled WGS sequence"/>
</dbReference>
<dbReference type="EMBL" id="JAVDYB010000001">
    <property type="protein sequence ID" value="MDR7273986.1"/>
    <property type="molecule type" value="Genomic_DNA"/>
</dbReference>
<dbReference type="PANTHER" id="PTHR41913">
    <property type="entry name" value="DUF1684 DOMAIN-CONTAINING PROTEIN"/>
    <property type="match status" value="1"/>
</dbReference>
<dbReference type="AlphaFoldDB" id="A0AAE4C6X7"/>